<dbReference type="InterPro" id="IPR000424">
    <property type="entry name" value="Primosome_PriB/ssb"/>
</dbReference>
<evidence type="ECO:0000256" key="2">
    <source>
        <dbReference type="PROSITE-ProRule" id="PRU00252"/>
    </source>
</evidence>
<dbReference type="Gene3D" id="2.40.50.140">
    <property type="entry name" value="Nucleic acid-binding proteins"/>
    <property type="match status" value="2"/>
</dbReference>
<name>A0A2V3Y4C3_9FIRM</name>
<keyword evidence="1 2" id="KW-0238">DNA-binding</keyword>
<dbReference type="InterPro" id="IPR011344">
    <property type="entry name" value="ssDNA-bd"/>
</dbReference>
<organism evidence="3 4">
    <name type="scientific">Hungatella effluvii</name>
    <dbReference type="NCBI Taxonomy" id="1096246"/>
    <lineage>
        <taxon>Bacteria</taxon>
        <taxon>Bacillati</taxon>
        <taxon>Bacillota</taxon>
        <taxon>Clostridia</taxon>
        <taxon>Lachnospirales</taxon>
        <taxon>Lachnospiraceae</taxon>
        <taxon>Hungatella</taxon>
    </lineage>
</organism>
<dbReference type="NCBIfam" id="NF004476">
    <property type="entry name" value="PRK05813.1"/>
    <property type="match status" value="1"/>
</dbReference>
<dbReference type="EMBL" id="QJKD01000008">
    <property type="protein sequence ID" value="PXX51978.1"/>
    <property type="molecule type" value="Genomic_DNA"/>
</dbReference>
<gene>
    <name evidence="3" type="ORF">DFR60_10861</name>
</gene>
<dbReference type="Proteomes" id="UP000248057">
    <property type="component" value="Unassembled WGS sequence"/>
</dbReference>
<dbReference type="PANTHER" id="PTHR10302">
    <property type="entry name" value="SINGLE-STRANDED DNA-BINDING PROTEIN"/>
    <property type="match status" value="1"/>
</dbReference>
<dbReference type="InterPro" id="IPR012340">
    <property type="entry name" value="NA-bd_OB-fold"/>
</dbReference>
<evidence type="ECO:0000313" key="4">
    <source>
        <dbReference type="Proteomes" id="UP000248057"/>
    </source>
</evidence>
<dbReference type="Pfam" id="PF00436">
    <property type="entry name" value="SSB"/>
    <property type="match status" value="1"/>
</dbReference>
<dbReference type="CDD" id="cd04496">
    <property type="entry name" value="SSB_OBF"/>
    <property type="match status" value="1"/>
</dbReference>
<dbReference type="GO" id="GO:0009295">
    <property type="term" value="C:nucleoid"/>
    <property type="evidence" value="ECO:0007669"/>
    <property type="project" value="TreeGrafter"/>
</dbReference>
<reference evidence="3 4" key="1">
    <citation type="submission" date="2018-05" db="EMBL/GenBank/DDBJ databases">
        <title>Genomic Encyclopedia of Type Strains, Phase IV (KMG-IV): sequencing the most valuable type-strain genomes for metagenomic binning, comparative biology and taxonomic classification.</title>
        <authorList>
            <person name="Goeker M."/>
        </authorList>
    </citation>
    <scope>NUCLEOTIDE SEQUENCE [LARGE SCALE GENOMIC DNA]</scope>
    <source>
        <strain evidence="3 4">DSM 24995</strain>
    </source>
</reference>
<sequence length="211" mass="24216">MIEQENGENNYIQITGEVGQEIRYSHTSFGERFFEVEVIVKRLSDAVDKVLVTLPERYCSQLKAGSCIGIRGQLRTYSKDVGDHRQVLLRIFVREVWDAQACAEGINQVELIGFLCKEPIYRRTPLNREITDLIVAVNRPYGKTDYIPCICWGKDAREAAGKQVGEPIHILGRMQSRKYVKLLPMGEQEERVAYEISVMRLLSNYEKMILG</sequence>
<accession>A0A2V3Y4C3</accession>
<dbReference type="PROSITE" id="PS50935">
    <property type="entry name" value="SSB"/>
    <property type="match status" value="1"/>
</dbReference>
<evidence type="ECO:0000256" key="1">
    <source>
        <dbReference type="ARBA" id="ARBA00023125"/>
    </source>
</evidence>
<dbReference type="SUPFAM" id="SSF50249">
    <property type="entry name" value="Nucleic acid-binding proteins"/>
    <property type="match status" value="1"/>
</dbReference>
<proteinExistence type="predicted"/>
<dbReference type="GO" id="GO:0003697">
    <property type="term" value="F:single-stranded DNA binding"/>
    <property type="evidence" value="ECO:0007669"/>
    <property type="project" value="InterPro"/>
</dbReference>
<dbReference type="AlphaFoldDB" id="A0A2V3Y4C3"/>
<keyword evidence="4" id="KW-1185">Reference proteome</keyword>
<comment type="caution">
    <text evidence="3">The sequence shown here is derived from an EMBL/GenBank/DDBJ whole genome shotgun (WGS) entry which is preliminary data.</text>
</comment>
<protein>
    <submittedName>
        <fullName evidence="3">Single-stranded DNA-binding protein</fullName>
    </submittedName>
</protein>
<evidence type="ECO:0000313" key="3">
    <source>
        <dbReference type="EMBL" id="PXX51978.1"/>
    </source>
</evidence>
<dbReference type="PANTHER" id="PTHR10302:SF27">
    <property type="entry name" value="SINGLE-STRANDED DNA-BINDING PROTEIN"/>
    <property type="match status" value="1"/>
</dbReference>
<dbReference type="GO" id="GO:0006260">
    <property type="term" value="P:DNA replication"/>
    <property type="evidence" value="ECO:0007669"/>
    <property type="project" value="InterPro"/>
</dbReference>